<evidence type="ECO:0000313" key="1">
    <source>
        <dbReference type="EMBL" id="CAG8568183.1"/>
    </source>
</evidence>
<accession>A0ACA9M3S5</accession>
<keyword evidence="2" id="KW-1185">Reference proteome</keyword>
<gene>
    <name evidence="1" type="ORF">RPERSI_LOCUS4643</name>
</gene>
<evidence type="ECO:0000313" key="2">
    <source>
        <dbReference type="Proteomes" id="UP000789920"/>
    </source>
</evidence>
<sequence length="556" mass="63689">MAEAISEMQKLVKEASDIKYISGASLKTYFRSANALLRQANRYKEENDLINAYKFYMRYATLALEKLPNHPEYKKSEHKAGKVELSKNSQIVLGEIEKLKPILQEHFRHSAEKELIIKDVSLSSIESQKDQTQEYNNKDYHNDENDQNREYDDQNDYQNKSYQSQGLQNQIPESSLDLVEQLKNINLHSTSPEITKPEEQLHPKVYYPNVSERNRSDGYHYSAHTPRAVSSQALSFYDAPLSDFPPSVESSQALSSQVIPSPVLSRQIPPSIVPSPVLSRHITPPALPPKVRNEAPLLPPKPNGYSVEELVSNKHDHFKAIKDYGLQPEYQAYTEGGEGLRKVYLPDDIYEIFVKVASKNTEKNLETCGILFGSLSHNVFYVTTLIIPKQTATSDTCEVTNEEDLIEYEEKGLMILGWIHTHPTQTCFMSSMDLHTHSSFQVISPEAIAIVCAPKKYPNFGIFRLTNPPGLQKVLECTLRGFHPHECDEPIDREITENGHIIMKRMALDVIDLHMVFCHFVIRRCVSCDDMSLNGRRKRRRRAVRRRNDIWDACRV</sequence>
<proteinExistence type="predicted"/>
<comment type="caution">
    <text evidence="1">The sequence shown here is derived from an EMBL/GenBank/DDBJ whole genome shotgun (WGS) entry which is preliminary data.</text>
</comment>
<organism evidence="1 2">
    <name type="scientific">Racocetra persica</name>
    <dbReference type="NCBI Taxonomy" id="160502"/>
    <lineage>
        <taxon>Eukaryota</taxon>
        <taxon>Fungi</taxon>
        <taxon>Fungi incertae sedis</taxon>
        <taxon>Mucoromycota</taxon>
        <taxon>Glomeromycotina</taxon>
        <taxon>Glomeromycetes</taxon>
        <taxon>Diversisporales</taxon>
        <taxon>Gigasporaceae</taxon>
        <taxon>Racocetra</taxon>
    </lineage>
</organism>
<name>A0ACA9M3S5_9GLOM</name>
<dbReference type="EMBL" id="CAJVQC010006555">
    <property type="protein sequence ID" value="CAG8568183.1"/>
    <property type="molecule type" value="Genomic_DNA"/>
</dbReference>
<dbReference type="Proteomes" id="UP000789920">
    <property type="component" value="Unassembled WGS sequence"/>
</dbReference>
<reference evidence="1" key="1">
    <citation type="submission" date="2021-06" db="EMBL/GenBank/DDBJ databases">
        <authorList>
            <person name="Kallberg Y."/>
            <person name="Tangrot J."/>
            <person name="Rosling A."/>
        </authorList>
    </citation>
    <scope>NUCLEOTIDE SEQUENCE</scope>
    <source>
        <strain evidence="1">MA461A</strain>
    </source>
</reference>
<protein>
    <submittedName>
        <fullName evidence="1">5703_t:CDS:1</fullName>
    </submittedName>
</protein>